<dbReference type="AlphaFoldDB" id="A0A9X5E5L6"/>
<dbReference type="EMBL" id="JTJC03000003">
    <property type="protein sequence ID" value="NHC35662.1"/>
    <property type="molecule type" value="Genomic_DNA"/>
</dbReference>
<organism evidence="2 3">
    <name type="scientific">Scytonema millei VB511283</name>
    <dbReference type="NCBI Taxonomy" id="1245923"/>
    <lineage>
        <taxon>Bacteria</taxon>
        <taxon>Bacillati</taxon>
        <taxon>Cyanobacteriota</taxon>
        <taxon>Cyanophyceae</taxon>
        <taxon>Nostocales</taxon>
        <taxon>Scytonemataceae</taxon>
        <taxon>Scytonema</taxon>
    </lineage>
</organism>
<sequence length="46" mass="5120">MGDKGDKEDKEAGEQRSREATTNYQLPIPYTLNPTPHTLSSLVTDN</sequence>
<feature type="compositionally biased region" description="Basic and acidic residues" evidence="1">
    <location>
        <begin position="1"/>
        <end position="19"/>
    </location>
</feature>
<protein>
    <submittedName>
        <fullName evidence="2">Uncharacterized protein</fullName>
    </submittedName>
</protein>
<proteinExistence type="predicted"/>
<gene>
    <name evidence="2" type="ORF">QH73_0013490</name>
</gene>
<name>A0A9X5E5L6_9CYAN</name>
<evidence type="ECO:0000313" key="3">
    <source>
        <dbReference type="Proteomes" id="UP000031532"/>
    </source>
</evidence>
<evidence type="ECO:0000313" key="2">
    <source>
        <dbReference type="EMBL" id="NHC35662.1"/>
    </source>
</evidence>
<feature type="compositionally biased region" description="Polar residues" evidence="1">
    <location>
        <begin position="32"/>
        <end position="46"/>
    </location>
</feature>
<evidence type="ECO:0000256" key="1">
    <source>
        <dbReference type="SAM" id="MobiDB-lite"/>
    </source>
</evidence>
<comment type="caution">
    <text evidence="2">The sequence shown here is derived from an EMBL/GenBank/DDBJ whole genome shotgun (WGS) entry which is preliminary data.</text>
</comment>
<dbReference type="Proteomes" id="UP000031532">
    <property type="component" value="Unassembled WGS sequence"/>
</dbReference>
<keyword evidence="3" id="KW-1185">Reference proteome</keyword>
<accession>A0A9X5E5L6</accession>
<feature type="region of interest" description="Disordered" evidence="1">
    <location>
        <begin position="1"/>
        <end position="46"/>
    </location>
</feature>
<reference evidence="2 3" key="1">
    <citation type="journal article" date="2015" name="Genome Announc.">
        <title>Draft Genome Sequence of the Terrestrial Cyanobacterium Scytonema millei VB511283, Isolated from Eastern India.</title>
        <authorList>
            <person name="Sen D."/>
            <person name="Chandrababunaidu M.M."/>
            <person name="Singh D."/>
            <person name="Sanghi N."/>
            <person name="Ghorai A."/>
            <person name="Mishra G.P."/>
            <person name="Madduluri M."/>
            <person name="Adhikary S.P."/>
            <person name="Tripathy S."/>
        </authorList>
    </citation>
    <scope>NUCLEOTIDE SEQUENCE [LARGE SCALE GENOMIC DNA]</scope>
    <source>
        <strain evidence="2 3">VB511283</strain>
    </source>
</reference>